<dbReference type="InParanoid" id="A0A1Y1MC39"/>
<name>A0A1Y1MC39_PHOPY</name>
<dbReference type="PRINTS" id="PR00837">
    <property type="entry name" value="V5TPXLIKE"/>
</dbReference>
<feature type="chain" id="PRO_5033750304" description="SCP domain-containing protein" evidence="3">
    <location>
        <begin position="36"/>
        <end position="284"/>
    </location>
</feature>
<dbReference type="SUPFAM" id="SSF55797">
    <property type="entry name" value="PR-1-like"/>
    <property type="match status" value="1"/>
</dbReference>
<dbReference type="EMBL" id="VVIM01000004">
    <property type="protein sequence ID" value="KAB0800637.1"/>
    <property type="molecule type" value="Genomic_DNA"/>
</dbReference>
<evidence type="ECO:0000313" key="5">
    <source>
        <dbReference type="EMBL" id="JAV81885.1"/>
    </source>
</evidence>
<dbReference type="AlphaFoldDB" id="A0A1Y1MC39"/>
<dbReference type="InterPro" id="IPR018244">
    <property type="entry name" value="Allrgn_V5/Tpx1_CS"/>
</dbReference>
<dbReference type="PROSITE" id="PS01009">
    <property type="entry name" value="CRISP_1"/>
    <property type="match status" value="1"/>
</dbReference>
<keyword evidence="7" id="KW-1185">Reference proteome</keyword>
<organism evidence="5">
    <name type="scientific">Photinus pyralis</name>
    <name type="common">Common eastern firefly</name>
    <name type="synonym">Lampyris pyralis</name>
    <dbReference type="NCBI Taxonomy" id="7054"/>
    <lineage>
        <taxon>Eukaryota</taxon>
        <taxon>Metazoa</taxon>
        <taxon>Ecdysozoa</taxon>
        <taxon>Arthropoda</taxon>
        <taxon>Hexapoda</taxon>
        <taxon>Insecta</taxon>
        <taxon>Pterygota</taxon>
        <taxon>Neoptera</taxon>
        <taxon>Endopterygota</taxon>
        <taxon>Coleoptera</taxon>
        <taxon>Polyphaga</taxon>
        <taxon>Elateriformia</taxon>
        <taxon>Elateroidea</taxon>
        <taxon>Lampyridae</taxon>
        <taxon>Lampyrinae</taxon>
        <taxon>Photinus</taxon>
    </lineage>
</organism>
<dbReference type="InterPro" id="IPR013871">
    <property type="entry name" value="Cysteine_rich_secretory"/>
</dbReference>
<gene>
    <name evidence="6" type="ORF">PPYR_06377</name>
</gene>
<dbReference type="Gene3D" id="3.40.33.10">
    <property type="entry name" value="CAP"/>
    <property type="match status" value="1"/>
</dbReference>
<dbReference type="Pfam" id="PF08562">
    <property type="entry name" value="Crisp"/>
    <property type="match status" value="1"/>
</dbReference>
<evidence type="ECO:0000256" key="1">
    <source>
        <dbReference type="ARBA" id="ARBA00004613"/>
    </source>
</evidence>
<keyword evidence="2" id="KW-0964">Secreted</keyword>
<accession>A0A1Y1MC39</accession>
<keyword evidence="3" id="KW-0732">Signal</keyword>
<evidence type="ECO:0000313" key="7">
    <source>
        <dbReference type="Proteomes" id="UP000327044"/>
    </source>
</evidence>
<dbReference type="InterPro" id="IPR014044">
    <property type="entry name" value="CAP_dom"/>
</dbReference>
<comment type="subcellular location">
    <subcellularLocation>
        <location evidence="1">Secreted</location>
    </subcellularLocation>
</comment>
<dbReference type="PRINTS" id="PR00838">
    <property type="entry name" value="V5ALLERGEN"/>
</dbReference>
<dbReference type="InterPro" id="IPR035940">
    <property type="entry name" value="CAP_sf"/>
</dbReference>
<evidence type="ECO:0000313" key="6">
    <source>
        <dbReference type="EMBL" id="KAB0800637.1"/>
    </source>
</evidence>
<evidence type="ECO:0000259" key="4">
    <source>
        <dbReference type="SMART" id="SM00198"/>
    </source>
</evidence>
<reference evidence="6 7" key="2">
    <citation type="journal article" date="2018" name="Elife">
        <title>Firefly genomes illuminate parallel origins of bioluminescence in beetles.</title>
        <authorList>
            <person name="Fallon T.R."/>
            <person name="Lower S.E."/>
            <person name="Chang C.H."/>
            <person name="Bessho-Uehara M."/>
            <person name="Martin G.J."/>
            <person name="Bewick A.J."/>
            <person name="Behringer M."/>
            <person name="Debat H.J."/>
            <person name="Wong I."/>
            <person name="Day J.C."/>
            <person name="Suvorov A."/>
            <person name="Silva C.J."/>
            <person name="Stanger-Hall K.F."/>
            <person name="Hall D.W."/>
            <person name="Schmitz R.J."/>
            <person name="Nelson D.R."/>
            <person name="Lewis S.M."/>
            <person name="Shigenobu S."/>
            <person name="Bybee S.M."/>
            <person name="Larracuente A.M."/>
            <person name="Oba Y."/>
            <person name="Weng J.K."/>
        </authorList>
    </citation>
    <scope>NUCLEOTIDE SEQUENCE [LARGE SCALE GENOMIC DNA]</scope>
    <source>
        <strain evidence="6">1611_PpyrPB1</strain>
        <tissue evidence="6">Whole body</tissue>
    </source>
</reference>
<reference evidence="5" key="1">
    <citation type="journal article" date="2016" name="Sci. Rep.">
        <title>Molecular characterization of firefly nuptial gifts: a multi-omics approach sheds light on postcopulatory sexual selection.</title>
        <authorList>
            <person name="Al-Wathiqui N."/>
            <person name="Fallon T.R."/>
            <person name="South A."/>
            <person name="Weng J.K."/>
            <person name="Lewis S.M."/>
        </authorList>
    </citation>
    <scope>NUCLEOTIDE SEQUENCE</scope>
</reference>
<dbReference type="EMBL" id="GEZM01037854">
    <property type="protein sequence ID" value="JAV81885.1"/>
    <property type="molecule type" value="Transcribed_RNA"/>
</dbReference>
<dbReference type="InterPro" id="IPR001283">
    <property type="entry name" value="CRISP-related"/>
</dbReference>
<dbReference type="PANTHER" id="PTHR10334">
    <property type="entry name" value="CYSTEINE-RICH SECRETORY PROTEIN-RELATED"/>
    <property type="match status" value="1"/>
</dbReference>
<dbReference type="InterPro" id="IPR042076">
    <property type="entry name" value="Crisp-like_dom"/>
</dbReference>
<reference evidence="6" key="3">
    <citation type="submission" date="2019-08" db="EMBL/GenBank/DDBJ databases">
        <authorList>
            <consortium name="Photinus pyralis genome working group"/>
            <person name="Fallon T.R."/>
            <person name="Sander Lower S.E."/>
            <person name="Weng J.-K."/>
        </authorList>
    </citation>
    <scope>NUCLEOTIDE SEQUENCE</scope>
    <source>
        <strain evidence="6">1611_PpyrPB1</strain>
        <tissue evidence="6">Whole body</tissue>
    </source>
</reference>
<evidence type="ECO:0000256" key="2">
    <source>
        <dbReference type="ARBA" id="ARBA00022525"/>
    </source>
</evidence>
<dbReference type="Pfam" id="PF00188">
    <property type="entry name" value="CAP"/>
    <property type="match status" value="1"/>
</dbReference>
<dbReference type="Proteomes" id="UP000327044">
    <property type="component" value="Unassembled WGS sequence"/>
</dbReference>
<dbReference type="Gene3D" id="1.10.10.740">
    <property type="entry name" value="Crisp domain"/>
    <property type="match status" value="1"/>
</dbReference>
<protein>
    <recommendedName>
        <fullName evidence="4">SCP domain-containing protein</fullName>
    </recommendedName>
</protein>
<feature type="domain" description="SCP" evidence="4">
    <location>
        <begin position="62"/>
        <end position="208"/>
    </location>
</feature>
<proteinExistence type="predicted"/>
<dbReference type="GO" id="GO:0005576">
    <property type="term" value="C:extracellular region"/>
    <property type="evidence" value="ECO:0007669"/>
    <property type="project" value="UniProtKB-SubCell"/>
</dbReference>
<feature type="signal peptide" evidence="3">
    <location>
        <begin position="1"/>
        <end position="35"/>
    </location>
</feature>
<sequence>MQRDSDEAFHCRMRSENVLLFALIALVFVDQTSEAWRSDRQPKVMGDKIPQSALLPNRKPLQNKIVLYHNYFRTRVVPRAANMLRMKWNHEVARSAQRWSDACMLLTHDNATGRFIDNFGSCGQNIFVSSHQVPWLFAIKTWWLEKDNFTFGGDNNDLYVIGHYTQLVWATSHQVGCGFTKCDRVGNNKGRGYYSYVCNYCPIGNHPERLGTPYRRGRPCGMCRRKCHAKKLCTNACPVADYWANCRELHAVWPNWLCDRSTERGEERTEYCQATCKCRGTIRQ</sequence>
<dbReference type="SMART" id="SM00198">
    <property type="entry name" value="SCP"/>
    <property type="match status" value="1"/>
</dbReference>
<dbReference type="InterPro" id="IPR002413">
    <property type="entry name" value="V5_allergen-like"/>
</dbReference>
<evidence type="ECO:0000256" key="3">
    <source>
        <dbReference type="SAM" id="SignalP"/>
    </source>
</evidence>
<dbReference type="SUPFAM" id="SSF57546">
    <property type="entry name" value="Crisp domain-like"/>
    <property type="match status" value="1"/>
</dbReference>